<dbReference type="Proteomes" id="UP000002772">
    <property type="component" value="Unassembled WGS sequence"/>
</dbReference>
<protein>
    <submittedName>
        <fullName evidence="1">Uncharacterized protein</fullName>
    </submittedName>
</protein>
<dbReference type="RefSeq" id="WP_007575016.1">
    <property type="nucleotide sequence ID" value="NZ_BPTS01000002.1"/>
</dbReference>
<organism evidence="1 2">
    <name type="scientific">Hallella multisaccharivorax DSM 17128</name>
    <dbReference type="NCBI Taxonomy" id="688246"/>
    <lineage>
        <taxon>Bacteria</taxon>
        <taxon>Pseudomonadati</taxon>
        <taxon>Bacteroidota</taxon>
        <taxon>Bacteroidia</taxon>
        <taxon>Bacteroidales</taxon>
        <taxon>Prevotellaceae</taxon>
        <taxon>Hallella</taxon>
    </lineage>
</organism>
<dbReference type="AlphaFoldDB" id="F8N7J2"/>
<accession>F8N7J2</accession>
<dbReference type="HOGENOM" id="CLU_773519_0_0_10"/>
<evidence type="ECO:0000313" key="1">
    <source>
        <dbReference type="EMBL" id="EGN57452.1"/>
    </source>
</evidence>
<dbReference type="STRING" id="688246.Premu_2058"/>
<evidence type="ECO:0000313" key="2">
    <source>
        <dbReference type="Proteomes" id="UP000002772"/>
    </source>
</evidence>
<proteinExistence type="predicted"/>
<name>F8N7J2_9BACT</name>
<gene>
    <name evidence="1" type="ORF">Premu_2058</name>
</gene>
<dbReference type="EMBL" id="GL945017">
    <property type="protein sequence ID" value="EGN57452.1"/>
    <property type="molecule type" value="Genomic_DNA"/>
</dbReference>
<keyword evidence="2" id="KW-1185">Reference proteome</keyword>
<sequence>MEKFSFTIHTKDLKHALDLLSPFNKPHETEGKNPSLKDTGFYYGDKVSFVFDSGSVHLYILNGNSEFRVEYKISAHCDNNKLAFCIFVEDLQRVVDTFHCEILRFVEVELFGFRIVDGVTGEELSYIRAYSTLFQKDFLADDKDLFYNKVLNIHKHERTDLYQHVANLNIDKFKRTLELGIKFCSHSMFGIQEDIWYSIKNSMLTFYVNNFLILISERSPITAQANCCINMSCDIATRLLQAISCLRGTCFDLAYRQGRFCLSCKDETDSSFTLELSVSPGIPDISKICCIETVSNQATIKSRDVKFEISRAKELGLFKKADPSCPNNFIMHFSNGHVNFYWNNTEDRKTLYESFETI</sequence>
<reference evidence="2" key="1">
    <citation type="journal article" date="2011" name="Stand. Genomic Sci.">
        <title>Non-contiguous finished genome sequence of the opportunistic oral pathogen Prevotella multisaccharivorax type strain (PPPA20).</title>
        <authorList>
            <person name="Pati A."/>
            <person name="Gronow S."/>
            <person name="Lu M."/>
            <person name="Lapidus A."/>
            <person name="Nolan M."/>
            <person name="Lucas S."/>
            <person name="Hammon N."/>
            <person name="Deshpande S."/>
            <person name="Cheng J.F."/>
            <person name="Tapia R."/>
            <person name="Han C."/>
            <person name="Goodwin L."/>
            <person name="Pitluck S."/>
            <person name="Liolios K."/>
            <person name="Pagani I."/>
            <person name="Mavromatis K."/>
            <person name="Mikhailova N."/>
            <person name="Huntemann M."/>
            <person name="Chen A."/>
            <person name="Palaniappan K."/>
            <person name="Land M."/>
            <person name="Hauser L."/>
            <person name="Detter J.C."/>
            <person name="Brambilla E.M."/>
            <person name="Rohde M."/>
            <person name="Goker M."/>
            <person name="Woyke T."/>
            <person name="Bristow J."/>
            <person name="Eisen J.A."/>
            <person name="Markowitz V."/>
            <person name="Hugenholtz P."/>
            <person name="Kyrpides N.C."/>
            <person name="Klenk H.P."/>
            <person name="Ivanova N."/>
        </authorList>
    </citation>
    <scope>NUCLEOTIDE SEQUENCE [LARGE SCALE GENOMIC DNA]</scope>
    <source>
        <strain evidence="2">DSM 17128</strain>
    </source>
</reference>